<comment type="caution">
    <text evidence="1">The sequence shown here is derived from an EMBL/GenBank/DDBJ whole genome shotgun (WGS) entry which is preliminary data.</text>
</comment>
<accession>A0ABQ8JFG5</accession>
<organism evidence="1 2">
    <name type="scientific">Dermatophagoides pteronyssinus</name>
    <name type="common">European house dust mite</name>
    <dbReference type="NCBI Taxonomy" id="6956"/>
    <lineage>
        <taxon>Eukaryota</taxon>
        <taxon>Metazoa</taxon>
        <taxon>Ecdysozoa</taxon>
        <taxon>Arthropoda</taxon>
        <taxon>Chelicerata</taxon>
        <taxon>Arachnida</taxon>
        <taxon>Acari</taxon>
        <taxon>Acariformes</taxon>
        <taxon>Sarcoptiformes</taxon>
        <taxon>Astigmata</taxon>
        <taxon>Psoroptidia</taxon>
        <taxon>Analgoidea</taxon>
        <taxon>Pyroglyphidae</taxon>
        <taxon>Dermatophagoidinae</taxon>
        <taxon>Dermatophagoides</taxon>
    </lineage>
</organism>
<gene>
    <name evidence="1" type="ORF">DERP_010096</name>
</gene>
<reference evidence="1 2" key="2">
    <citation type="journal article" date="2022" name="Mol. Biol. Evol.">
        <title>Comparative Genomics Reveals Insights into the Divergent Evolution of Astigmatic Mites and Household Pest Adaptations.</title>
        <authorList>
            <person name="Xiong Q."/>
            <person name="Wan A.T."/>
            <person name="Liu X."/>
            <person name="Fung C.S."/>
            <person name="Xiao X."/>
            <person name="Malainual N."/>
            <person name="Hou J."/>
            <person name="Wang L."/>
            <person name="Wang M."/>
            <person name="Yang K.Y."/>
            <person name="Cui Y."/>
            <person name="Leung E.L."/>
            <person name="Nong W."/>
            <person name="Shin S.K."/>
            <person name="Au S.W."/>
            <person name="Jeong K.Y."/>
            <person name="Chew F.T."/>
            <person name="Hui J.H."/>
            <person name="Leung T.F."/>
            <person name="Tungtrongchitr A."/>
            <person name="Zhong N."/>
            <person name="Liu Z."/>
            <person name="Tsui S.K."/>
        </authorList>
    </citation>
    <scope>NUCLEOTIDE SEQUENCE [LARGE SCALE GENOMIC DNA]</scope>
    <source>
        <strain evidence="1">Derp</strain>
    </source>
</reference>
<dbReference type="Proteomes" id="UP000887458">
    <property type="component" value="Unassembled WGS sequence"/>
</dbReference>
<proteinExistence type="predicted"/>
<keyword evidence="2" id="KW-1185">Reference proteome</keyword>
<evidence type="ECO:0000313" key="2">
    <source>
        <dbReference type="Proteomes" id="UP000887458"/>
    </source>
</evidence>
<sequence length="71" mass="7562">MTNIICGELAGYMKIDGGVCGKPPPPPPPLLPLPIILDDDTFSIDVCLVLDVVVDVVDDDGIDDFRLILAL</sequence>
<protein>
    <submittedName>
        <fullName evidence="1">Uncharacterized protein</fullName>
    </submittedName>
</protein>
<feature type="non-terminal residue" evidence="1">
    <location>
        <position position="71"/>
    </location>
</feature>
<reference evidence="1 2" key="1">
    <citation type="journal article" date="2018" name="J. Allergy Clin. Immunol.">
        <title>High-quality assembly of Dermatophagoides pteronyssinus genome and transcriptome reveals a wide range of novel allergens.</title>
        <authorList>
            <person name="Liu X.Y."/>
            <person name="Yang K.Y."/>
            <person name="Wang M.Q."/>
            <person name="Kwok J.S."/>
            <person name="Zeng X."/>
            <person name="Yang Z."/>
            <person name="Xiao X.J."/>
            <person name="Lau C.P."/>
            <person name="Li Y."/>
            <person name="Huang Z.M."/>
            <person name="Ba J.G."/>
            <person name="Yim A.K."/>
            <person name="Ouyang C.Y."/>
            <person name="Ngai S.M."/>
            <person name="Chan T.F."/>
            <person name="Leung E.L."/>
            <person name="Liu L."/>
            <person name="Liu Z.G."/>
            <person name="Tsui S.K."/>
        </authorList>
    </citation>
    <scope>NUCLEOTIDE SEQUENCE [LARGE SCALE GENOMIC DNA]</scope>
    <source>
        <strain evidence="1">Derp</strain>
    </source>
</reference>
<evidence type="ECO:0000313" key="1">
    <source>
        <dbReference type="EMBL" id="KAH9421155.1"/>
    </source>
</evidence>
<name>A0ABQ8JFG5_DERPT</name>
<dbReference type="EMBL" id="NJHN03000046">
    <property type="protein sequence ID" value="KAH9421155.1"/>
    <property type="molecule type" value="Genomic_DNA"/>
</dbReference>